<evidence type="ECO:0000313" key="7">
    <source>
        <dbReference type="EMBL" id="CAL0314858.1"/>
    </source>
</evidence>
<dbReference type="Proteomes" id="UP001497480">
    <property type="component" value="Unassembled WGS sequence"/>
</dbReference>
<keyword evidence="8" id="KW-1185">Reference proteome</keyword>
<comment type="caution">
    <text evidence="7">The sequence shown here is derived from an EMBL/GenBank/DDBJ whole genome shotgun (WGS) entry which is preliminary data.</text>
</comment>
<organism evidence="7 8">
    <name type="scientific">Lupinus luteus</name>
    <name type="common">European yellow lupine</name>
    <dbReference type="NCBI Taxonomy" id="3873"/>
    <lineage>
        <taxon>Eukaryota</taxon>
        <taxon>Viridiplantae</taxon>
        <taxon>Streptophyta</taxon>
        <taxon>Embryophyta</taxon>
        <taxon>Tracheophyta</taxon>
        <taxon>Spermatophyta</taxon>
        <taxon>Magnoliopsida</taxon>
        <taxon>eudicotyledons</taxon>
        <taxon>Gunneridae</taxon>
        <taxon>Pentapetalae</taxon>
        <taxon>rosids</taxon>
        <taxon>fabids</taxon>
        <taxon>Fabales</taxon>
        <taxon>Fabaceae</taxon>
        <taxon>Papilionoideae</taxon>
        <taxon>50 kb inversion clade</taxon>
        <taxon>genistoids sensu lato</taxon>
        <taxon>core genistoids</taxon>
        <taxon>Genisteae</taxon>
        <taxon>Lupinus</taxon>
    </lineage>
</organism>
<keyword evidence="3 6" id="KW-0812">Transmembrane</keyword>
<dbReference type="Pfam" id="PF05055">
    <property type="entry name" value="DUF677"/>
    <property type="match status" value="1"/>
</dbReference>
<keyword evidence="5 6" id="KW-0472">Membrane</keyword>
<proteinExistence type="inferred from homology"/>
<evidence type="ECO:0000256" key="5">
    <source>
        <dbReference type="ARBA" id="ARBA00023136"/>
    </source>
</evidence>
<dbReference type="PANTHER" id="PTHR31113">
    <property type="entry name" value="UPF0496 PROTEIN 3-RELATED"/>
    <property type="match status" value="1"/>
</dbReference>
<dbReference type="InterPro" id="IPR007749">
    <property type="entry name" value="DUF677"/>
</dbReference>
<keyword evidence="4 6" id="KW-1133">Transmembrane helix</keyword>
<evidence type="ECO:0000256" key="4">
    <source>
        <dbReference type="ARBA" id="ARBA00022989"/>
    </source>
</evidence>
<dbReference type="EMBL" id="CAXHTB010000011">
    <property type="protein sequence ID" value="CAL0314858.1"/>
    <property type="molecule type" value="Genomic_DNA"/>
</dbReference>
<sequence length="210" mass="23886">MAVTMILGWSFDSTNTLPFDDEFLSLLNSFKQYAFKNQVFIDKVKLDSKELSELSNDDNDNSFKTLVFYATLEKCLNQAKNSQLHILTALEQFEEEKVVGSSHYVRTLPELKNFKAVGDPFSEEFFKIYNSVYNQHILMFENLQVINTEFDTKLKSIQTWRKFLRVIFAATIVVVLICSIIVVVTIDSKRVVAAIAVSSAVPIGSMGKID</sequence>
<evidence type="ECO:0000256" key="3">
    <source>
        <dbReference type="ARBA" id="ARBA00022692"/>
    </source>
</evidence>
<evidence type="ECO:0000256" key="2">
    <source>
        <dbReference type="ARBA" id="ARBA00009074"/>
    </source>
</evidence>
<feature type="transmembrane region" description="Helical" evidence="6">
    <location>
        <begin position="163"/>
        <end position="185"/>
    </location>
</feature>
<name>A0AAV1X147_LUPLU</name>
<evidence type="ECO:0000256" key="6">
    <source>
        <dbReference type="SAM" id="Phobius"/>
    </source>
</evidence>
<evidence type="ECO:0000256" key="1">
    <source>
        <dbReference type="ARBA" id="ARBA00004370"/>
    </source>
</evidence>
<dbReference type="AlphaFoldDB" id="A0AAV1X147"/>
<dbReference type="PANTHER" id="PTHR31113:SF38">
    <property type="entry name" value="UPF0496 PLANT-LIKE PROTEIN"/>
    <property type="match status" value="1"/>
</dbReference>
<gene>
    <name evidence="7" type="ORF">LLUT_LOCUS15918</name>
</gene>
<accession>A0AAV1X147</accession>
<dbReference type="GO" id="GO:0016020">
    <property type="term" value="C:membrane"/>
    <property type="evidence" value="ECO:0007669"/>
    <property type="project" value="UniProtKB-SubCell"/>
</dbReference>
<evidence type="ECO:0000313" key="8">
    <source>
        <dbReference type="Proteomes" id="UP001497480"/>
    </source>
</evidence>
<reference evidence="7 8" key="1">
    <citation type="submission" date="2024-03" db="EMBL/GenBank/DDBJ databases">
        <authorList>
            <person name="Martinez-Hernandez J."/>
        </authorList>
    </citation>
    <scope>NUCLEOTIDE SEQUENCE [LARGE SCALE GENOMIC DNA]</scope>
</reference>
<comment type="subcellular location">
    <subcellularLocation>
        <location evidence="1">Membrane</location>
    </subcellularLocation>
</comment>
<protein>
    <submittedName>
        <fullName evidence="7">Uncharacterized protein</fullName>
    </submittedName>
</protein>
<comment type="similarity">
    <text evidence="2">Belongs to the UPF0496 family.</text>
</comment>